<sequence>MRPPPAYMDRRPPSPGQRFRLPGIKTKKTHSILDSRLPVLGKDAETGKSKRFAATHWQKKECAYVGIPRRVSQPESAQREMWEKDIGNITAAGSPVKKTIVAAAGRRASKGAADHDAGTLGLERVVPALLASLNKCDALLHSNDAIFRLGRRRHGIDVQKIWINQFYYSPGAGGRAGQTKQIYVRVMRRSNIALHYSGPGSARDRLELHPTGFSWDLDSQKHMALSRWFDDVRESLHRVPNILAMARKKPYGSSLSRSIFQLKNANRTGATPGDVISDVEWLQPERCSGQAKAKNARIARARSRWYCLMQRLMLMRPVETGYRVHAVIDRVIADQITPSPSAALGDDVGIQIRARRNRIKTRVRARKVGSEVGCRVECARHGGGNCLSGSCAL</sequence>
<comment type="caution">
    <text evidence="2">The sequence shown here is derived from an EMBL/GenBank/DDBJ whole genome shotgun (WGS) entry which is preliminary data.</text>
</comment>
<evidence type="ECO:0000313" key="2">
    <source>
        <dbReference type="EMBL" id="KAJ7319318.1"/>
    </source>
</evidence>
<gene>
    <name evidence="2" type="ORF">DFH08DRAFT_942270</name>
</gene>
<name>A0AAD6ZF42_9AGAR</name>
<evidence type="ECO:0000256" key="1">
    <source>
        <dbReference type="SAM" id="MobiDB-lite"/>
    </source>
</evidence>
<accession>A0AAD6ZF42</accession>
<reference evidence="2" key="1">
    <citation type="submission" date="2023-03" db="EMBL/GenBank/DDBJ databases">
        <title>Massive genome expansion in bonnet fungi (Mycena s.s.) driven by repeated elements and novel gene families across ecological guilds.</title>
        <authorList>
            <consortium name="Lawrence Berkeley National Laboratory"/>
            <person name="Harder C.B."/>
            <person name="Miyauchi S."/>
            <person name="Viragh M."/>
            <person name="Kuo A."/>
            <person name="Thoen E."/>
            <person name="Andreopoulos B."/>
            <person name="Lu D."/>
            <person name="Skrede I."/>
            <person name="Drula E."/>
            <person name="Henrissat B."/>
            <person name="Morin E."/>
            <person name="Kohler A."/>
            <person name="Barry K."/>
            <person name="LaButti K."/>
            <person name="Morin E."/>
            <person name="Salamov A."/>
            <person name="Lipzen A."/>
            <person name="Mereny Z."/>
            <person name="Hegedus B."/>
            <person name="Baldrian P."/>
            <person name="Stursova M."/>
            <person name="Weitz H."/>
            <person name="Taylor A."/>
            <person name="Grigoriev I.V."/>
            <person name="Nagy L.G."/>
            <person name="Martin F."/>
            <person name="Kauserud H."/>
        </authorList>
    </citation>
    <scope>NUCLEOTIDE SEQUENCE</scope>
    <source>
        <strain evidence="2">CBHHK002</strain>
    </source>
</reference>
<keyword evidence="3" id="KW-1185">Reference proteome</keyword>
<organism evidence="2 3">
    <name type="scientific">Mycena albidolilacea</name>
    <dbReference type="NCBI Taxonomy" id="1033008"/>
    <lineage>
        <taxon>Eukaryota</taxon>
        <taxon>Fungi</taxon>
        <taxon>Dikarya</taxon>
        <taxon>Basidiomycota</taxon>
        <taxon>Agaricomycotina</taxon>
        <taxon>Agaricomycetes</taxon>
        <taxon>Agaricomycetidae</taxon>
        <taxon>Agaricales</taxon>
        <taxon>Marasmiineae</taxon>
        <taxon>Mycenaceae</taxon>
        <taxon>Mycena</taxon>
    </lineage>
</organism>
<dbReference type="EMBL" id="JARIHO010000054">
    <property type="protein sequence ID" value="KAJ7319318.1"/>
    <property type="molecule type" value="Genomic_DNA"/>
</dbReference>
<evidence type="ECO:0000313" key="3">
    <source>
        <dbReference type="Proteomes" id="UP001218218"/>
    </source>
</evidence>
<dbReference type="AlphaFoldDB" id="A0AAD6ZF42"/>
<dbReference type="Proteomes" id="UP001218218">
    <property type="component" value="Unassembled WGS sequence"/>
</dbReference>
<proteinExistence type="predicted"/>
<protein>
    <submittedName>
        <fullName evidence="2">Uncharacterized protein</fullName>
    </submittedName>
</protein>
<feature type="region of interest" description="Disordered" evidence="1">
    <location>
        <begin position="1"/>
        <end position="22"/>
    </location>
</feature>